<keyword evidence="4 10" id="KW-0812">Transmembrane</keyword>
<dbReference type="Proteomes" id="UP000215002">
    <property type="component" value="Chromosome"/>
</dbReference>
<dbReference type="CDD" id="cd01347">
    <property type="entry name" value="ligand_gated_channel"/>
    <property type="match status" value="1"/>
</dbReference>
<evidence type="ECO:0000256" key="8">
    <source>
        <dbReference type="ARBA" id="ARBA00023136"/>
    </source>
</evidence>
<protein>
    <submittedName>
        <fullName evidence="15">Vitamin B12 transporter BtuB</fullName>
    </submittedName>
</protein>
<reference evidence="15 16" key="1">
    <citation type="submission" date="2017-08" db="EMBL/GenBank/DDBJ databases">
        <title>Complete genome sequence of Mucilaginibacter sp. strain BJC16-A31.</title>
        <authorList>
            <consortium name="Henan University of Science and Technology"/>
            <person name="You X."/>
        </authorList>
    </citation>
    <scope>NUCLEOTIDE SEQUENCE [LARGE SCALE GENOMIC DNA]</scope>
    <source>
        <strain evidence="15 16">BJC16-A31</strain>
    </source>
</reference>
<evidence type="ECO:0000256" key="12">
    <source>
        <dbReference type="SAM" id="SignalP"/>
    </source>
</evidence>
<dbReference type="GO" id="GO:0015344">
    <property type="term" value="F:siderophore uptake transmembrane transporter activity"/>
    <property type="evidence" value="ECO:0007669"/>
    <property type="project" value="TreeGrafter"/>
</dbReference>
<keyword evidence="6" id="KW-0406">Ion transport</keyword>
<dbReference type="Pfam" id="PF07715">
    <property type="entry name" value="Plug"/>
    <property type="match status" value="1"/>
</dbReference>
<keyword evidence="7 11" id="KW-0798">TonB box</keyword>
<evidence type="ECO:0000256" key="7">
    <source>
        <dbReference type="ARBA" id="ARBA00023077"/>
    </source>
</evidence>
<dbReference type="InterPro" id="IPR000531">
    <property type="entry name" value="Beta-barrel_TonB"/>
</dbReference>
<dbReference type="InterPro" id="IPR037066">
    <property type="entry name" value="Plug_dom_sf"/>
</dbReference>
<keyword evidence="8 10" id="KW-0472">Membrane</keyword>
<sequence length="640" mass="70660">MKKNYFFIIAGLGLAQSLLFSKAAYAQDSTRVLNDVVVTATRSAKKQSEIGRVVTVITSEQINRSAGKTLPQLLNTVPGITFSGSENAPGISSSVYLRGASTGNTLILVDGFAVNNSSSIEGAYDLNAFPLDQIERIEILKGSGSTLYGSDAVAGVINIITKHPKEQGLKTNLQASGGTYNTFNQAAGLNGKINKTGIALNLSNTDSKGFAAATDTLGTGNFKKDGFHQRSASLNLTQQVSEKFMINGNLQASYNKGNLPAGAFTDDQGYTYNNTFIFGGIGGKLQLDKGDLKFNISQNSVKNNYNDLAGASNFNTASYQKNSGSITNFDVLLNYNINKYLDITSGESFRYYSSTQLSTYDTLKNLRNSINSIYTSLFFKAGIFHMELGGRYNLDSKYGTNFTYTVNPSLYLADQFKVFGTIASAFKTPSLYQLFSQYGNDALRPETTTSYEAGFDWELIKNTLSFNTVFYKYDTKDVIYFKNLADAPYGIYENGSFQKDKGFESELKLNLDKFTASAYAAYVTGKQTDVTGKETNNLYRRPKNTFGANVYYQFIKSFSAGLNYKYTGDRSDTKFNADYSSSIVTLKHYNLVDAHLQYDVDKHLGLFADLKNLFNAKYTDWVGYNTRGFNFMAGIRYRVN</sequence>
<dbReference type="GO" id="GO:0044718">
    <property type="term" value="P:siderophore transmembrane transport"/>
    <property type="evidence" value="ECO:0007669"/>
    <property type="project" value="TreeGrafter"/>
</dbReference>
<keyword evidence="16" id="KW-1185">Reference proteome</keyword>
<dbReference type="PROSITE" id="PS52016">
    <property type="entry name" value="TONB_DEPENDENT_REC_3"/>
    <property type="match status" value="1"/>
</dbReference>
<feature type="signal peptide" evidence="12">
    <location>
        <begin position="1"/>
        <end position="26"/>
    </location>
</feature>
<dbReference type="OrthoDB" id="9764669at2"/>
<comment type="subcellular location">
    <subcellularLocation>
        <location evidence="1 10">Cell outer membrane</location>
        <topology evidence="1 10">Multi-pass membrane protein</topology>
    </subcellularLocation>
</comment>
<name>A0A223NXV6_9SPHI</name>
<evidence type="ECO:0000256" key="1">
    <source>
        <dbReference type="ARBA" id="ARBA00004571"/>
    </source>
</evidence>
<evidence type="ECO:0000256" key="2">
    <source>
        <dbReference type="ARBA" id="ARBA00022448"/>
    </source>
</evidence>
<dbReference type="Gene3D" id="2.40.170.20">
    <property type="entry name" value="TonB-dependent receptor, beta-barrel domain"/>
    <property type="match status" value="1"/>
</dbReference>
<evidence type="ECO:0000256" key="5">
    <source>
        <dbReference type="ARBA" id="ARBA00022729"/>
    </source>
</evidence>
<dbReference type="AlphaFoldDB" id="A0A223NXV6"/>
<organism evidence="15 16">
    <name type="scientific">Mucilaginibacter xinganensis</name>
    <dbReference type="NCBI Taxonomy" id="1234841"/>
    <lineage>
        <taxon>Bacteria</taxon>
        <taxon>Pseudomonadati</taxon>
        <taxon>Bacteroidota</taxon>
        <taxon>Sphingobacteriia</taxon>
        <taxon>Sphingobacteriales</taxon>
        <taxon>Sphingobacteriaceae</taxon>
        <taxon>Mucilaginibacter</taxon>
    </lineage>
</organism>
<evidence type="ECO:0000259" key="14">
    <source>
        <dbReference type="Pfam" id="PF07715"/>
    </source>
</evidence>
<feature type="domain" description="TonB-dependent receptor plug" evidence="14">
    <location>
        <begin position="47"/>
        <end position="156"/>
    </location>
</feature>
<keyword evidence="5 12" id="KW-0732">Signal</keyword>
<evidence type="ECO:0000256" key="10">
    <source>
        <dbReference type="PROSITE-ProRule" id="PRU01360"/>
    </source>
</evidence>
<gene>
    <name evidence="15" type="ORF">MuYL_2769</name>
</gene>
<dbReference type="Gene3D" id="2.170.130.10">
    <property type="entry name" value="TonB-dependent receptor, plug domain"/>
    <property type="match status" value="1"/>
</dbReference>
<evidence type="ECO:0000256" key="3">
    <source>
        <dbReference type="ARBA" id="ARBA00022452"/>
    </source>
</evidence>
<dbReference type="Pfam" id="PF00593">
    <property type="entry name" value="TonB_dep_Rec_b-barrel"/>
    <property type="match status" value="1"/>
</dbReference>
<feature type="chain" id="PRO_5012962812" evidence="12">
    <location>
        <begin position="27"/>
        <end position="640"/>
    </location>
</feature>
<dbReference type="PANTHER" id="PTHR30069:SF53">
    <property type="entry name" value="COLICIN I RECEPTOR-RELATED"/>
    <property type="match status" value="1"/>
</dbReference>
<dbReference type="PANTHER" id="PTHR30069">
    <property type="entry name" value="TONB-DEPENDENT OUTER MEMBRANE RECEPTOR"/>
    <property type="match status" value="1"/>
</dbReference>
<dbReference type="SUPFAM" id="SSF56935">
    <property type="entry name" value="Porins"/>
    <property type="match status" value="1"/>
</dbReference>
<dbReference type="KEGG" id="muc:MuYL_2769"/>
<dbReference type="InterPro" id="IPR036942">
    <property type="entry name" value="Beta-barrel_TonB_sf"/>
</dbReference>
<keyword evidence="3 10" id="KW-1134">Transmembrane beta strand</keyword>
<evidence type="ECO:0000313" key="16">
    <source>
        <dbReference type="Proteomes" id="UP000215002"/>
    </source>
</evidence>
<feature type="domain" description="TonB-dependent receptor-like beta-barrel" evidence="13">
    <location>
        <begin position="180"/>
        <end position="613"/>
    </location>
</feature>
<evidence type="ECO:0000313" key="15">
    <source>
        <dbReference type="EMBL" id="ASU34656.1"/>
    </source>
</evidence>
<dbReference type="GO" id="GO:0009279">
    <property type="term" value="C:cell outer membrane"/>
    <property type="evidence" value="ECO:0007669"/>
    <property type="project" value="UniProtKB-SubCell"/>
</dbReference>
<dbReference type="InterPro" id="IPR012910">
    <property type="entry name" value="Plug_dom"/>
</dbReference>
<comment type="similarity">
    <text evidence="10 11">Belongs to the TonB-dependent receptor family.</text>
</comment>
<evidence type="ECO:0000256" key="11">
    <source>
        <dbReference type="RuleBase" id="RU003357"/>
    </source>
</evidence>
<evidence type="ECO:0000256" key="9">
    <source>
        <dbReference type="ARBA" id="ARBA00023237"/>
    </source>
</evidence>
<evidence type="ECO:0000259" key="13">
    <source>
        <dbReference type="Pfam" id="PF00593"/>
    </source>
</evidence>
<dbReference type="EMBL" id="CP022743">
    <property type="protein sequence ID" value="ASU34656.1"/>
    <property type="molecule type" value="Genomic_DNA"/>
</dbReference>
<dbReference type="RefSeq" id="WP_094570980.1">
    <property type="nucleotide sequence ID" value="NZ_CP022743.1"/>
</dbReference>
<evidence type="ECO:0000256" key="4">
    <source>
        <dbReference type="ARBA" id="ARBA00022692"/>
    </source>
</evidence>
<proteinExistence type="inferred from homology"/>
<dbReference type="InterPro" id="IPR039426">
    <property type="entry name" value="TonB-dep_rcpt-like"/>
</dbReference>
<accession>A0A223NXV6</accession>
<keyword evidence="2 10" id="KW-0813">Transport</keyword>
<evidence type="ECO:0000256" key="6">
    <source>
        <dbReference type="ARBA" id="ARBA00023065"/>
    </source>
</evidence>
<keyword evidence="9 10" id="KW-0998">Cell outer membrane</keyword>